<dbReference type="GO" id="GO:0003700">
    <property type="term" value="F:DNA-binding transcription factor activity"/>
    <property type="evidence" value="ECO:0007669"/>
    <property type="project" value="TreeGrafter"/>
</dbReference>
<keyword evidence="6" id="KW-1185">Reference proteome</keyword>
<dbReference type="Pfam" id="PF13377">
    <property type="entry name" value="Peripla_BP_3"/>
    <property type="match status" value="1"/>
</dbReference>
<keyword evidence="2" id="KW-0238">DNA-binding</keyword>
<keyword evidence="3" id="KW-0804">Transcription</keyword>
<dbReference type="Proteomes" id="UP000095463">
    <property type="component" value="Unassembled WGS sequence"/>
</dbReference>
<reference evidence="5 6" key="1">
    <citation type="journal article" date="2015" name="Genome Announc.">
        <title>Genome Assemblies of Three Soil-Associated Devosia species: D. insulae, D. limi, and D. soli.</title>
        <authorList>
            <person name="Hassan Y.I."/>
            <person name="Lepp D."/>
            <person name="Zhou T."/>
        </authorList>
    </citation>
    <scope>NUCLEOTIDE SEQUENCE [LARGE SCALE GENOMIC DNA]</scope>
    <source>
        <strain evidence="5 6">DS-56</strain>
    </source>
</reference>
<comment type="caution">
    <text evidence="5">The sequence shown here is derived from an EMBL/GenBank/DDBJ whole genome shotgun (WGS) entry which is preliminary data.</text>
</comment>
<dbReference type="PANTHER" id="PTHR30146:SF109">
    <property type="entry name" value="HTH-TYPE TRANSCRIPTIONAL REGULATOR GALS"/>
    <property type="match status" value="1"/>
</dbReference>
<dbReference type="RefSeq" id="WP_069909077.1">
    <property type="nucleotide sequence ID" value="NZ_LAJE02000127.1"/>
</dbReference>
<dbReference type="Gene3D" id="1.10.260.40">
    <property type="entry name" value="lambda repressor-like DNA-binding domains"/>
    <property type="match status" value="1"/>
</dbReference>
<dbReference type="SUPFAM" id="SSF53822">
    <property type="entry name" value="Periplasmic binding protein-like I"/>
    <property type="match status" value="1"/>
</dbReference>
<dbReference type="OrthoDB" id="5171752at2"/>
<evidence type="ECO:0000259" key="4">
    <source>
        <dbReference type="PROSITE" id="PS50932"/>
    </source>
</evidence>
<proteinExistence type="predicted"/>
<keyword evidence="1" id="KW-0805">Transcription regulation</keyword>
<evidence type="ECO:0000313" key="6">
    <source>
        <dbReference type="Proteomes" id="UP000095463"/>
    </source>
</evidence>
<dbReference type="SMART" id="SM00354">
    <property type="entry name" value="HTH_LACI"/>
    <property type="match status" value="1"/>
</dbReference>
<dbReference type="SUPFAM" id="SSF47413">
    <property type="entry name" value="lambda repressor-like DNA-binding domains"/>
    <property type="match status" value="1"/>
</dbReference>
<protein>
    <recommendedName>
        <fullName evidence="4">HTH lacI-type domain-containing protein</fullName>
    </recommendedName>
</protein>
<name>A0A1E5XTB2_9HYPH</name>
<evidence type="ECO:0000256" key="3">
    <source>
        <dbReference type="ARBA" id="ARBA00023163"/>
    </source>
</evidence>
<dbReference type="CDD" id="cd01392">
    <property type="entry name" value="HTH_LacI"/>
    <property type="match status" value="1"/>
</dbReference>
<dbReference type="PROSITE" id="PS50932">
    <property type="entry name" value="HTH_LACI_2"/>
    <property type="match status" value="1"/>
</dbReference>
<dbReference type="PANTHER" id="PTHR30146">
    <property type="entry name" value="LACI-RELATED TRANSCRIPTIONAL REPRESSOR"/>
    <property type="match status" value="1"/>
</dbReference>
<dbReference type="InterPro" id="IPR010982">
    <property type="entry name" value="Lambda_DNA-bd_dom_sf"/>
</dbReference>
<dbReference type="Pfam" id="PF00356">
    <property type="entry name" value="LacI"/>
    <property type="match status" value="1"/>
</dbReference>
<dbReference type="AlphaFoldDB" id="A0A1E5XTB2"/>
<dbReference type="CDD" id="cd06267">
    <property type="entry name" value="PBP1_LacI_sugar_binding-like"/>
    <property type="match status" value="1"/>
</dbReference>
<dbReference type="InterPro" id="IPR000843">
    <property type="entry name" value="HTH_LacI"/>
</dbReference>
<dbReference type="InterPro" id="IPR046335">
    <property type="entry name" value="LacI/GalR-like_sensor"/>
</dbReference>
<organism evidence="5 6">
    <name type="scientific">Devosia insulae DS-56</name>
    <dbReference type="NCBI Taxonomy" id="1116389"/>
    <lineage>
        <taxon>Bacteria</taxon>
        <taxon>Pseudomonadati</taxon>
        <taxon>Pseudomonadota</taxon>
        <taxon>Alphaproteobacteria</taxon>
        <taxon>Hyphomicrobiales</taxon>
        <taxon>Devosiaceae</taxon>
        <taxon>Devosia</taxon>
    </lineage>
</organism>
<evidence type="ECO:0000256" key="1">
    <source>
        <dbReference type="ARBA" id="ARBA00023015"/>
    </source>
</evidence>
<dbReference type="GO" id="GO:0000976">
    <property type="term" value="F:transcription cis-regulatory region binding"/>
    <property type="evidence" value="ECO:0007669"/>
    <property type="project" value="TreeGrafter"/>
</dbReference>
<accession>A0A1E5XTB2</accession>
<dbReference type="Gene3D" id="3.40.50.2300">
    <property type="match status" value="2"/>
</dbReference>
<dbReference type="InterPro" id="IPR028082">
    <property type="entry name" value="Peripla_BP_I"/>
</dbReference>
<evidence type="ECO:0000313" key="5">
    <source>
        <dbReference type="EMBL" id="OEO31754.1"/>
    </source>
</evidence>
<dbReference type="EMBL" id="LAJE02000127">
    <property type="protein sequence ID" value="OEO31754.1"/>
    <property type="molecule type" value="Genomic_DNA"/>
</dbReference>
<gene>
    <name evidence="5" type="ORF">VW23_014790</name>
</gene>
<sequence>MATITDVSKKAGVSRSTVSRLIAGNGYVSDEARKAVEAAIQELGYRPNTMARGLRSNRSDIIGGVVVNVSSPFYAQMIGGMQETARSAGKSIIVASGYADRDEEAHAIIELLDRACDGLILYLENALRDDVLEIVARSKTPVVTVGGNECPPARARVTIDNATGAEAGMRLLLEAGHRHIAYLSGGTIYRDTYERLSGIDAALAGFGLSRDDIYVEHGSFSETFGQQATARLLIERPQTTAIFAGDDDVAAGALLALKGAGKRVPEEISLLGFDDNFHARHLTPGLTTVRQPVDEAGRVATRLLLSILDGEPVATPIITIPTELIMRQSVGPVRSLSPTSRTVAPALTAS</sequence>
<feature type="domain" description="HTH lacI-type" evidence="4">
    <location>
        <begin position="2"/>
        <end position="56"/>
    </location>
</feature>
<evidence type="ECO:0000256" key="2">
    <source>
        <dbReference type="ARBA" id="ARBA00023125"/>
    </source>
</evidence>